<dbReference type="Proteomes" id="UP000244336">
    <property type="component" value="Chromosome 7"/>
</dbReference>
<evidence type="ECO:0000313" key="2">
    <source>
        <dbReference type="Proteomes" id="UP000244336"/>
    </source>
</evidence>
<sequence length="64" mass="7082">MSTPFSSLLLPPERLVQCSPPRTPWINVAVDPMFVAWSSDKATSFRLAYTVTRAHLGVLFSNSS</sequence>
<reference evidence="1 2" key="1">
    <citation type="submission" date="2018-04" db="EMBL/GenBank/DDBJ databases">
        <title>WGS assembly of Panicum hallii var. hallii HAL2.</title>
        <authorList>
            <person name="Lovell J."/>
            <person name="Jenkins J."/>
            <person name="Lowry D."/>
            <person name="Mamidi S."/>
            <person name="Sreedasyam A."/>
            <person name="Weng X."/>
            <person name="Barry K."/>
            <person name="Bonette J."/>
            <person name="Campitelli B."/>
            <person name="Daum C."/>
            <person name="Gordon S."/>
            <person name="Gould B."/>
            <person name="Lipzen A."/>
            <person name="MacQueen A."/>
            <person name="Palacio-Mejia J."/>
            <person name="Plott C."/>
            <person name="Shakirov E."/>
            <person name="Shu S."/>
            <person name="Yoshinaga Y."/>
            <person name="Zane M."/>
            <person name="Rokhsar D."/>
            <person name="Grimwood J."/>
            <person name="Schmutz J."/>
            <person name="Juenger T."/>
        </authorList>
    </citation>
    <scope>NUCLEOTIDE SEQUENCE [LARGE SCALE GENOMIC DNA]</scope>
    <source>
        <strain evidence="2">cv. HAL2</strain>
    </source>
</reference>
<protein>
    <submittedName>
        <fullName evidence="1">Uncharacterized protein</fullName>
    </submittedName>
</protein>
<accession>A0A2T7D020</accession>
<name>A0A2T7D020_9POAL</name>
<dbReference type="Gramene" id="PUZ48939">
    <property type="protein sequence ID" value="PUZ48939"/>
    <property type="gene ID" value="GQ55_7G285500"/>
</dbReference>
<evidence type="ECO:0000313" key="1">
    <source>
        <dbReference type="EMBL" id="PUZ48939.1"/>
    </source>
</evidence>
<organism evidence="1 2">
    <name type="scientific">Panicum hallii var. hallii</name>
    <dbReference type="NCBI Taxonomy" id="1504633"/>
    <lineage>
        <taxon>Eukaryota</taxon>
        <taxon>Viridiplantae</taxon>
        <taxon>Streptophyta</taxon>
        <taxon>Embryophyta</taxon>
        <taxon>Tracheophyta</taxon>
        <taxon>Spermatophyta</taxon>
        <taxon>Magnoliopsida</taxon>
        <taxon>Liliopsida</taxon>
        <taxon>Poales</taxon>
        <taxon>Poaceae</taxon>
        <taxon>PACMAD clade</taxon>
        <taxon>Panicoideae</taxon>
        <taxon>Panicodae</taxon>
        <taxon>Paniceae</taxon>
        <taxon>Panicinae</taxon>
        <taxon>Panicum</taxon>
        <taxon>Panicum sect. Panicum</taxon>
    </lineage>
</organism>
<proteinExistence type="predicted"/>
<dbReference type="EMBL" id="CM009755">
    <property type="protein sequence ID" value="PUZ48939.1"/>
    <property type="molecule type" value="Genomic_DNA"/>
</dbReference>
<keyword evidence="2" id="KW-1185">Reference proteome</keyword>
<dbReference type="AlphaFoldDB" id="A0A2T7D020"/>
<gene>
    <name evidence="1" type="ORF">GQ55_7G285500</name>
</gene>